<protein>
    <submittedName>
        <fullName evidence="1">Uncharacterized protein</fullName>
    </submittedName>
</protein>
<gene>
    <name evidence="1" type="ORF">Scep_029759</name>
</gene>
<reference evidence="1 2" key="1">
    <citation type="submission" date="2024-01" db="EMBL/GenBank/DDBJ databases">
        <title>Genome assemblies of Stephania.</title>
        <authorList>
            <person name="Yang L."/>
        </authorList>
    </citation>
    <scope>NUCLEOTIDE SEQUENCE [LARGE SCALE GENOMIC DNA]</scope>
    <source>
        <strain evidence="1">JXDWG</strain>
        <tissue evidence="1">Leaf</tissue>
    </source>
</reference>
<dbReference type="AlphaFoldDB" id="A0AAP0E638"/>
<accession>A0AAP0E638</accession>
<name>A0AAP0E638_9MAGN</name>
<keyword evidence="2" id="KW-1185">Reference proteome</keyword>
<organism evidence="1 2">
    <name type="scientific">Stephania cephalantha</name>
    <dbReference type="NCBI Taxonomy" id="152367"/>
    <lineage>
        <taxon>Eukaryota</taxon>
        <taxon>Viridiplantae</taxon>
        <taxon>Streptophyta</taxon>
        <taxon>Embryophyta</taxon>
        <taxon>Tracheophyta</taxon>
        <taxon>Spermatophyta</taxon>
        <taxon>Magnoliopsida</taxon>
        <taxon>Ranunculales</taxon>
        <taxon>Menispermaceae</taxon>
        <taxon>Menispermoideae</taxon>
        <taxon>Cissampelideae</taxon>
        <taxon>Stephania</taxon>
    </lineage>
</organism>
<proteinExistence type="predicted"/>
<evidence type="ECO:0000313" key="2">
    <source>
        <dbReference type="Proteomes" id="UP001419268"/>
    </source>
</evidence>
<evidence type="ECO:0000313" key="1">
    <source>
        <dbReference type="EMBL" id="KAK9083288.1"/>
    </source>
</evidence>
<sequence length="90" mass="10680">METRGHGTCYLCEKRFISDIGFKNTDKVLSSFYVGTWFRRSQRLKSVGGGFLGHDLYEIHRRRCKKFSGQKVRKRVIFSWNIFNIKIKNT</sequence>
<comment type="caution">
    <text evidence="1">The sequence shown here is derived from an EMBL/GenBank/DDBJ whole genome shotgun (WGS) entry which is preliminary data.</text>
</comment>
<dbReference type="EMBL" id="JBBNAG010000013">
    <property type="protein sequence ID" value="KAK9083288.1"/>
    <property type="molecule type" value="Genomic_DNA"/>
</dbReference>
<dbReference type="Proteomes" id="UP001419268">
    <property type="component" value="Unassembled WGS sequence"/>
</dbReference>